<dbReference type="GO" id="GO:0030435">
    <property type="term" value="P:sporulation resulting in formation of a cellular spore"/>
    <property type="evidence" value="ECO:0007669"/>
    <property type="project" value="InterPro"/>
</dbReference>
<dbReference type="InterPro" id="IPR014225">
    <property type="entry name" value="Spore_II_D_firmicutes"/>
</dbReference>
<evidence type="ECO:0000259" key="2">
    <source>
        <dbReference type="Pfam" id="PF08486"/>
    </source>
</evidence>
<comment type="caution">
    <text evidence="3">The sequence shown here is derived from an EMBL/GenBank/DDBJ whole genome shotgun (WGS) entry which is preliminary data.</text>
</comment>
<name>A0A235F9S1_9BACL</name>
<dbReference type="PANTHER" id="PTHR30032">
    <property type="entry name" value="N-ACETYLMURAMOYL-L-ALANINE AMIDASE-RELATED"/>
    <property type="match status" value="1"/>
</dbReference>
<dbReference type="InterPro" id="IPR013693">
    <property type="entry name" value="SpoIID/LytB_N"/>
</dbReference>
<dbReference type="PANTHER" id="PTHR30032:SF4">
    <property type="entry name" value="AMIDASE ENHANCER"/>
    <property type="match status" value="1"/>
</dbReference>
<dbReference type="AlphaFoldDB" id="A0A235F9S1"/>
<evidence type="ECO:0000256" key="1">
    <source>
        <dbReference type="SAM" id="Phobius"/>
    </source>
</evidence>
<proteinExistence type="predicted"/>
<dbReference type="NCBIfam" id="TIGR02870">
    <property type="entry name" value="spore_II_D"/>
    <property type="match status" value="1"/>
</dbReference>
<protein>
    <submittedName>
        <fullName evidence="3">Stage II sporulation protein D</fullName>
    </submittedName>
</protein>
<evidence type="ECO:0000313" key="3">
    <source>
        <dbReference type="EMBL" id="OYD57465.1"/>
    </source>
</evidence>
<accession>A0A235F9S1</accession>
<dbReference type="EMBL" id="NOII01000003">
    <property type="protein sequence ID" value="OYD57465.1"/>
    <property type="molecule type" value="Genomic_DNA"/>
</dbReference>
<reference evidence="3 4" key="1">
    <citation type="submission" date="2017-07" db="EMBL/GenBank/DDBJ databases">
        <title>Fictibacillus sp. nov. GDSW-R2A3 Genome sequencing and assembly.</title>
        <authorList>
            <person name="Mayilraj S."/>
        </authorList>
    </citation>
    <scope>NUCLEOTIDE SEQUENCE [LARGE SCALE GENOMIC DNA]</scope>
    <source>
        <strain evidence="3 4">GDSW-R2A3</strain>
    </source>
</reference>
<dbReference type="OrthoDB" id="9794671at2"/>
<evidence type="ECO:0000313" key="4">
    <source>
        <dbReference type="Proteomes" id="UP000215059"/>
    </source>
</evidence>
<dbReference type="PROSITE" id="PS50890">
    <property type="entry name" value="PUA"/>
    <property type="match status" value="1"/>
</dbReference>
<keyword evidence="1" id="KW-0472">Membrane</keyword>
<keyword evidence="1" id="KW-0812">Transmembrane</keyword>
<dbReference type="GO" id="GO:0030288">
    <property type="term" value="C:outer membrane-bounded periplasmic space"/>
    <property type="evidence" value="ECO:0007669"/>
    <property type="project" value="TreeGrafter"/>
</dbReference>
<dbReference type="NCBIfam" id="TIGR02669">
    <property type="entry name" value="SpoIID_LytB"/>
    <property type="match status" value="1"/>
</dbReference>
<dbReference type="Pfam" id="PF08486">
    <property type="entry name" value="SpoIID"/>
    <property type="match status" value="1"/>
</dbReference>
<keyword evidence="4" id="KW-1185">Reference proteome</keyword>
<feature type="transmembrane region" description="Helical" evidence="1">
    <location>
        <begin position="7"/>
        <end position="30"/>
    </location>
</feature>
<dbReference type="Proteomes" id="UP000215059">
    <property type="component" value="Unassembled WGS sequence"/>
</dbReference>
<organism evidence="3 4">
    <name type="scientific">Fictibacillus aquaticus</name>
    <dbReference type="NCBI Taxonomy" id="2021314"/>
    <lineage>
        <taxon>Bacteria</taxon>
        <taxon>Bacillati</taxon>
        <taxon>Bacillota</taxon>
        <taxon>Bacilli</taxon>
        <taxon>Bacillales</taxon>
        <taxon>Fictibacillaceae</taxon>
        <taxon>Fictibacillus</taxon>
    </lineage>
</organism>
<gene>
    <name evidence="3" type="primary">spoIID</name>
    <name evidence="3" type="ORF">CGZ90_12365</name>
</gene>
<dbReference type="InterPro" id="IPR013486">
    <property type="entry name" value="SpoIID/LytB"/>
</dbReference>
<dbReference type="InterPro" id="IPR051922">
    <property type="entry name" value="Bact_Sporulation_Assoc"/>
</dbReference>
<keyword evidence="1" id="KW-1133">Transmembrane helix</keyword>
<dbReference type="RefSeq" id="WP_094252815.1">
    <property type="nucleotide sequence ID" value="NZ_JBHLXL010000001.1"/>
</dbReference>
<feature type="domain" description="Sporulation stage II protein D amidase enhancer LytB N-terminal" evidence="2">
    <location>
        <begin position="66"/>
        <end position="172"/>
    </location>
</feature>
<sequence>MNARFKPALWIAAVFIIVVLIIPSLLVLPFSSGPPLVEKTDEKSARNTKPKVLQIAHSDMVVPVYRNASEKVENIPLEEYVAGVVASEMPANFEVEALKAQALTARTYIVNRLMNKGSSDAVPAGAIVTDTVQHQVYASDGELKQHWGKDYKKNMEKIIKAVNETSGKILTYDGKPINASFFSTSNGYTENSEEYWDNPYPYLKSVKSPWDEKSPKFKETTEMSVRQVERLLGVKLSSDGEIGKVKKKTTGNKIAQYQIGKKTFSGREIREKLKLRSSDFSLKRKGKVVLVSTKGYGHGVGMSQYGANGMAAEGKSYQEIVKHYYKNVVVTDYRPVTAVK</sequence>